<proteinExistence type="predicted"/>
<feature type="region of interest" description="Disordered" evidence="1">
    <location>
        <begin position="18"/>
        <end position="39"/>
    </location>
</feature>
<dbReference type="AlphaFoldDB" id="A0AAD7W9K4"/>
<evidence type="ECO:0000313" key="3">
    <source>
        <dbReference type="Proteomes" id="UP001221898"/>
    </source>
</evidence>
<organism evidence="2 3">
    <name type="scientific">Aldrovandia affinis</name>
    <dbReference type="NCBI Taxonomy" id="143900"/>
    <lineage>
        <taxon>Eukaryota</taxon>
        <taxon>Metazoa</taxon>
        <taxon>Chordata</taxon>
        <taxon>Craniata</taxon>
        <taxon>Vertebrata</taxon>
        <taxon>Euteleostomi</taxon>
        <taxon>Actinopterygii</taxon>
        <taxon>Neopterygii</taxon>
        <taxon>Teleostei</taxon>
        <taxon>Notacanthiformes</taxon>
        <taxon>Halosauridae</taxon>
        <taxon>Aldrovandia</taxon>
    </lineage>
</organism>
<dbReference type="Proteomes" id="UP001221898">
    <property type="component" value="Unassembled WGS sequence"/>
</dbReference>
<evidence type="ECO:0000313" key="2">
    <source>
        <dbReference type="EMBL" id="KAJ8388947.1"/>
    </source>
</evidence>
<evidence type="ECO:0000256" key="1">
    <source>
        <dbReference type="SAM" id="MobiDB-lite"/>
    </source>
</evidence>
<accession>A0AAD7W9K4</accession>
<sequence>MGSHTSGSLAWALSYRTVSPPCDGKAREKRSRSADPLLQGLSVPEQTAQRKTRADCTIDLLTTQQPQRAQTR</sequence>
<gene>
    <name evidence="2" type="ORF">AAFF_G00125080</name>
</gene>
<protein>
    <submittedName>
        <fullName evidence="2">Uncharacterized protein</fullName>
    </submittedName>
</protein>
<dbReference type="EMBL" id="JAINUG010000188">
    <property type="protein sequence ID" value="KAJ8388947.1"/>
    <property type="molecule type" value="Genomic_DNA"/>
</dbReference>
<reference evidence="2" key="1">
    <citation type="journal article" date="2023" name="Science">
        <title>Genome structures resolve the early diversification of teleost fishes.</title>
        <authorList>
            <person name="Parey E."/>
            <person name="Louis A."/>
            <person name="Montfort J."/>
            <person name="Bouchez O."/>
            <person name="Roques C."/>
            <person name="Iampietro C."/>
            <person name="Lluch J."/>
            <person name="Castinel A."/>
            <person name="Donnadieu C."/>
            <person name="Desvignes T."/>
            <person name="Floi Bucao C."/>
            <person name="Jouanno E."/>
            <person name="Wen M."/>
            <person name="Mejri S."/>
            <person name="Dirks R."/>
            <person name="Jansen H."/>
            <person name="Henkel C."/>
            <person name="Chen W.J."/>
            <person name="Zahm M."/>
            <person name="Cabau C."/>
            <person name="Klopp C."/>
            <person name="Thompson A.W."/>
            <person name="Robinson-Rechavi M."/>
            <person name="Braasch I."/>
            <person name="Lecointre G."/>
            <person name="Bobe J."/>
            <person name="Postlethwait J.H."/>
            <person name="Berthelot C."/>
            <person name="Roest Crollius H."/>
            <person name="Guiguen Y."/>
        </authorList>
    </citation>
    <scope>NUCLEOTIDE SEQUENCE</scope>
    <source>
        <strain evidence="2">NC1722</strain>
    </source>
</reference>
<comment type="caution">
    <text evidence="2">The sequence shown here is derived from an EMBL/GenBank/DDBJ whole genome shotgun (WGS) entry which is preliminary data.</text>
</comment>
<name>A0AAD7W9K4_9TELE</name>
<keyword evidence="3" id="KW-1185">Reference proteome</keyword>